<dbReference type="PANTHER" id="PTHR45138:SF9">
    <property type="entry name" value="DIGUANYLATE CYCLASE DGCM-RELATED"/>
    <property type="match status" value="1"/>
</dbReference>
<proteinExistence type="predicted"/>
<dbReference type="SUPFAM" id="SSF55073">
    <property type="entry name" value="Nucleotide cyclase"/>
    <property type="match status" value="1"/>
</dbReference>
<dbReference type="InterPro" id="IPR000160">
    <property type="entry name" value="GGDEF_dom"/>
</dbReference>
<organism evidence="3 4">
    <name type="scientific">Candidatus Eisenbergiella merdipullorum</name>
    <dbReference type="NCBI Taxonomy" id="2838553"/>
    <lineage>
        <taxon>Bacteria</taxon>
        <taxon>Bacillati</taxon>
        <taxon>Bacillota</taxon>
        <taxon>Clostridia</taxon>
        <taxon>Lachnospirales</taxon>
        <taxon>Lachnospiraceae</taxon>
        <taxon>Eisenbergiella</taxon>
    </lineage>
</organism>
<keyword evidence="1" id="KW-1133">Transmembrane helix</keyword>
<dbReference type="GO" id="GO:1902201">
    <property type="term" value="P:negative regulation of bacterial-type flagellum-dependent cell motility"/>
    <property type="evidence" value="ECO:0007669"/>
    <property type="project" value="TreeGrafter"/>
</dbReference>
<reference evidence="3" key="1">
    <citation type="journal article" date="2021" name="PeerJ">
        <title>Extensive microbial diversity within the chicken gut microbiome revealed by metagenomics and culture.</title>
        <authorList>
            <person name="Gilroy R."/>
            <person name="Ravi A."/>
            <person name="Getino M."/>
            <person name="Pursley I."/>
            <person name="Horton D.L."/>
            <person name="Alikhan N.F."/>
            <person name="Baker D."/>
            <person name="Gharbi K."/>
            <person name="Hall N."/>
            <person name="Watson M."/>
            <person name="Adriaenssens E.M."/>
            <person name="Foster-Nyarko E."/>
            <person name="Jarju S."/>
            <person name="Secka A."/>
            <person name="Antonio M."/>
            <person name="Oren A."/>
            <person name="Chaudhuri R.R."/>
            <person name="La Ragione R."/>
            <person name="Hildebrand F."/>
            <person name="Pallen M.J."/>
        </authorList>
    </citation>
    <scope>NUCLEOTIDE SEQUENCE</scope>
    <source>
        <strain evidence="3">CHK179-7159</strain>
    </source>
</reference>
<dbReference type="GO" id="GO:0005886">
    <property type="term" value="C:plasma membrane"/>
    <property type="evidence" value="ECO:0007669"/>
    <property type="project" value="TreeGrafter"/>
</dbReference>
<dbReference type="GO" id="GO:0052621">
    <property type="term" value="F:diguanylate cyclase activity"/>
    <property type="evidence" value="ECO:0007669"/>
    <property type="project" value="UniProtKB-EC"/>
</dbReference>
<feature type="transmembrane region" description="Helical" evidence="1">
    <location>
        <begin position="61"/>
        <end position="78"/>
    </location>
</feature>
<dbReference type="EMBL" id="DWYY01000019">
    <property type="protein sequence ID" value="HJA91802.1"/>
    <property type="molecule type" value="Genomic_DNA"/>
</dbReference>
<dbReference type="InterPro" id="IPR050469">
    <property type="entry name" value="Diguanylate_Cyclase"/>
</dbReference>
<accession>A0A9D2I3Y7</accession>
<dbReference type="Pfam" id="PF00990">
    <property type="entry name" value="GGDEF"/>
    <property type="match status" value="1"/>
</dbReference>
<sequence>MPIVQYLPTLELLFFNLFTIDRCCHRKYRFFKTFLTLFLFSAVLFGFSYTFAEELSFRGDGSLSLCGLVFLIPFRFLYKEKLPLLLIISCTCWVYTLGILSLSIQIAAMLEPGRWIFIWAVQNLLYLLTLVPFYKHLVPKYIFVIEHISVFEKYWYKYMVLNNCLSFLLLVVLNGYFLKEKASFGKILILFLLLSTICVSYLILHQIVLDAIKINDLKQEVSHDPLTGLRNRSQLWTDLQTVSKTGQTFSVLFMDLDRFKLVNDQYGHIAGDQYLKHFARISS</sequence>
<reference evidence="3" key="2">
    <citation type="submission" date="2021-04" db="EMBL/GenBank/DDBJ databases">
        <authorList>
            <person name="Gilroy R."/>
        </authorList>
    </citation>
    <scope>NUCLEOTIDE SEQUENCE</scope>
    <source>
        <strain evidence="3">CHK179-7159</strain>
    </source>
</reference>
<feature type="transmembrane region" description="Helical" evidence="1">
    <location>
        <begin position="155"/>
        <end position="178"/>
    </location>
</feature>
<feature type="transmembrane region" description="Helical" evidence="1">
    <location>
        <begin position="30"/>
        <end position="49"/>
    </location>
</feature>
<dbReference type="PANTHER" id="PTHR45138">
    <property type="entry name" value="REGULATORY COMPONENTS OF SENSORY TRANSDUCTION SYSTEM"/>
    <property type="match status" value="1"/>
</dbReference>
<dbReference type="InterPro" id="IPR029787">
    <property type="entry name" value="Nucleotide_cyclase"/>
</dbReference>
<name>A0A9D2I3Y7_9FIRM</name>
<dbReference type="AlphaFoldDB" id="A0A9D2I3Y7"/>
<keyword evidence="1" id="KW-0812">Transmembrane</keyword>
<dbReference type="InterPro" id="IPR043128">
    <property type="entry name" value="Rev_trsase/Diguanyl_cyclase"/>
</dbReference>
<dbReference type="Gene3D" id="3.30.70.270">
    <property type="match status" value="1"/>
</dbReference>
<comment type="caution">
    <text evidence="3">The sequence shown here is derived from an EMBL/GenBank/DDBJ whole genome shotgun (WGS) entry which is preliminary data.</text>
</comment>
<feature type="domain" description="GGDEF" evidence="2">
    <location>
        <begin position="247"/>
        <end position="283"/>
    </location>
</feature>
<dbReference type="EC" id="2.7.7.65" evidence="3"/>
<keyword evidence="1" id="KW-0472">Membrane</keyword>
<evidence type="ECO:0000313" key="3">
    <source>
        <dbReference type="EMBL" id="HJA91802.1"/>
    </source>
</evidence>
<feature type="transmembrane region" description="Helical" evidence="1">
    <location>
        <begin position="85"/>
        <end position="110"/>
    </location>
</feature>
<dbReference type="GO" id="GO:0043709">
    <property type="term" value="P:cell adhesion involved in single-species biofilm formation"/>
    <property type="evidence" value="ECO:0007669"/>
    <property type="project" value="TreeGrafter"/>
</dbReference>
<evidence type="ECO:0000256" key="1">
    <source>
        <dbReference type="SAM" id="Phobius"/>
    </source>
</evidence>
<feature type="non-terminal residue" evidence="3">
    <location>
        <position position="283"/>
    </location>
</feature>
<dbReference type="NCBIfam" id="TIGR00254">
    <property type="entry name" value="GGDEF"/>
    <property type="match status" value="1"/>
</dbReference>
<protein>
    <submittedName>
        <fullName evidence="3">Diguanylate cyclase</fullName>
        <ecNumber evidence="3">2.7.7.65</ecNumber>
    </submittedName>
</protein>
<evidence type="ECO:0000313" key="4">
    <source>
        <dbReference type="Proteomes" id="UP000886858"/>
    </source>
</evidence>
<dbReference type="Proteomes" id="UP000886858">
    <property type="component" value="Unassembled WGS sequence"/>
</dbReference>
<feature type="transmembrane region" description="Helical" evidence="1">
    <location>
        <begin position="116"/>
        <end position="134"/>
    </location>
</feature>
<dbReference type="CDD" id="cd01949">
    <property type="entry name" value="GGDEF"/>
    <property type="match status" value="1"/>
</dbReference>
<evidence type="ECO:0000259" key="2">
    <source>
        <dbReference type="PROSITE" id="PS50887"/>
    </source>
</evidence>
<feature type="transmembrane region" description="Helical" evidence="1">
    <location>
        <begin position="184"/>
        <end position="204"/>
    </location>
</feature>
<keyword evidence="3" id="KW-0548">Nucleotidyltransferase</keyword>
<dbReference type="PROSITE" id="PS50887">
    <property type="entry name" value="GGDEF"/>
    <property type="match status" value="1"/>
</dbReference>
<keyword evidence="3" id="KW-0808">Transferase</keyword>
<gene>
    <name evidence="3" type="ORF">H9717_01575</name>
</gene>